<dbReference type="Proteomes" id="UP001321804">
    <property type="component" value="Chromosome"/>
</dbReference>
<dbReference type="InterPro" id="IPR002123">
    <property type="entry name" value="Plipid/glycerol_acylTrfase"/>
</dbReference>
<evidence type="ECO:0000259" key="3">
    <source>
        <dbReference type="SMART" id="SM00563"/>
    </source>
</evidence>
<dbReference type="AlphaFoldDB" id="A0AAU9CVS6"/>
<proteinExistence type="predicted"/>
<dbReference type="EMBL" id="AP026801">
    <property type="protein sequence ID" value="BDR56496.1"/>
    <property type="molecule type" value="Genomic_DNA"/>
</dbReference>
<evidence type="ECO:0000256" key="2">
    <source>
        <dbReference type="ARBA" id="ARBA00023315"/>
    </source>
</evidence>
<accession>A0AAU9CVS6</accession>
<dbReference type="Pfam" id="PF01553">
    <property type="entry name" value="Acyltransferase"/>
    <property type="match status" value="1"/>
</dbReference>
<feature type="domain" description="Phospholipid/glycerol acyltransferase" evidence="3">
    <location>
        <begin position="34"/>
        <end position="144"/>
    </location>
</feature>
<dbReference type="PANTHER" id="PTHR10434:SF40">
    <property type="entry name" value="1-ACYL-SN-GLYCEROL-3-PHOSPHATE ACYLTRANSFERASE"/>
    <property type="match status" value="1"/>
</dbReference>
<evidence type="ECO:0000256" key="1">
    <source>
        <dbReference type="ARBA" id="ARBA00022679"/>
    </source>
</evidence>
<dbReference type="RefSeq" id="WP_317698449.1">
    <property type="nucleotide sequence ID" value="NZ_AP026801.1"/>
</dbReference>
<dbReference type="SUPFAM" id="SSF69593">
    <property type="entry name" value="Glycerol-3-phosphate (1)-acyltransferase"/>
    <property type="match status" value="1"/>
</dbReference>
<evidence type="ECO:0000313" key="4">
    <source>
        <dbReference type="EMBL" id="BDR56496.1"/>
    </source>
</evidence>
<dbReference type="GO" id="GO:0003841">
    <property type="term" value="F:1-acylglycerol-3-phosphate O-acyltransferase activity"/>
    <property type="evidence" value="ECO:0007669"/>
    <property type="project" value="TreeGrafter"/>
</dbReference>
<protein>
    <submittedName>
        <fullName evidence="4">1-acyl-sn-glycerol-3-phosphate acyltransferase</fullName>
    </submittedName>
</protein>
<dbReference type="SMART" id="SM00563">
    <property type="entry name" value="PlsC"/>
    <property type="match status" value="1"/>
</dbReference>
<organism evidence="4 5">
    <name type="scientific">Xylocopilactobacillus apis</name>
    <dbReference type="NCBI Taxonomy" id="2932183"/>
    <lineage>
        <taxon>Bacteria</taxon>
        <taxon>Bacillati</taxon>
        <taxon>Bacillota</taxon>
        <taxon>Bacilli</taxon>
        <taxon>Lactobacillales</taxon>
        <taxon>Lactobacillaceae</taxon>
        <taxon>Xylocopilactobacillus</taxon>
    </lineage>
</organism>
<dbReference type="CDD" id="cd07989">
    <property type="entry name" value="LPLAT_AGPAT-like"/>
    <property type="match status" value="1"/>
</dbReference>
<name>A0AAU9CVS6_9LACO</name>
<gene>
    <name evidence="4" type="primary">plsC</name>
    <name evidence="4" type="ORF">KIMC2_10580</name>
</gene>
<reference evidence="4 5" key="1">
    <citation type="journal article" date="2023" name="Microbiol. Spectr.">
        <title>Symbiosis of Carpenter Bees with Uncharacterized Lactic Acid Bacteria Showing NAD Auxotrophy.</title>
        <authorList>
            <person name="Kawasaki S."/>
            <person name="Ozawa K."/>
            <person name="Mori T."/>
            <person name="Yamamoto A."/>
            <person name="Ito M."/>
            <person name="Ohkuma M."/>
            <person name="Sakamoto M."/>
            <person name="Matsutani M."/>
        </authorList>
    </citation>
    <scope>NUCLEOTIDE SEQUENCE [LARGE SCALE GENOMIC DNA]</scope>
    <source>
        <strain evidence="4 5">KimC2</strain>
    </source>
</reference>
<sequence>MFYTFMRYLVGFIVWVLNGKIEVQNKEVLKDKTYIFVGPHRTWWDPIMTALAAWPLKFSFMAKKELFNNFVIRFILVHMNAFPVDRKNPKPSSIKVPVNYLKSGKLSLLMYPSGTRHSEAMKGGVALIDKLTHSEIIPVVYQGPVKFSGLLKRQKITIRFGEPLDVDYSIKDFKAFSADIDSKMQKSFTEIDQKIDPNFKYVPNHQKLEKEKKKGQL</sequence>
<evidence type="ECO:0000313" key="5">
    <source>
        <dbReference type="Proteomes" id="UP001321804"/>
    </source>
</evidence>
<keyword evidence="2 4" id="KW-0012">Acyltransferase</keyword>
<dbReference type="KEGG" id="xak:KIMC2_10580"/>
<keyword evidence="5" id="KW-1185">Reference proteome</keyword>
<dbReference type="PANTHER" id="PTHR10434">
    <property type="entry name" value="1-ACYL-SN-GLYCEROL-3-PHOSPHATE ACYLTRANSFERASE"/>
    <property type="match status" value="1"/>
</dbReference>
<dbReference type="GO" id="GO:0006654">
    <property type="term" value="P:phosphatidic acid biosynthetic process"/>
    <property type="evidence" value="ECO:0007669"/>
    <property type="project" value="TreeGrafter"/>
</dbReference>
<keyword evidence="1" id="KW-0808">Transferase</keyword>